<dbReference type="GO" id="GO:0042450">
    <property type="term" value="P:L-arginine biosynthetic process via ornithine"/>
    <property type="evidence" value="ECO:0007669"/>
    <property type="project" value="InterPro"/>
</dbReference>
<evidence type="ECO:0000313" key="1">
    <source>
        <dbReference type="EMBL" id="OOZ39558.1"/>
    </source>
</evidence>
<feature type="non-terminal residue" evidence="1">
    <location>
        <position position="73"/>
    </location>
</feature>
<accession>A0A1T2L356</accession>
<dbReference type="InterPro" id="IPR008948">
    <property type="entry name" value="L-Aspartase-like"/>
</dbReference>
<dbReference type="InterPro" id="IPR024083">
    <property type="entry name" value="Fumarase/histidase_N"/>
</dbReference>
<dbReference type="InterPro" id="IPR009049">
    <property type="entry name" value="Argininosuccinate_lyase"/>
</dbReference>
<name>A0A1T2L356_9GAMM</name>
<dbReference type="Gene3D" id="1.10.275.10">
    <property type="entry name" value="Fumarase/aspartase (N-terminal domain)"/>
    <property type="match status" value="1"/>
</dbReference>
<dbReference type="GO" id="GO:0004056">
    <property type="term" value="F:argininosuccinate lyase activity"/>
    <property type="evidence" value="ECO:0007669"/>
    <property type="project" value="InterPro"/>
</dbReference>
<dbReference type="GO" id="GO:0005829">
    <property type="term" value="C:cytosol"/>
    <property type="evidence" value="ECO:0007669"/>
    <property type="project" value="TreeGrafter"/>
</dbReference>
<dbReference type="AlphaFoldDB" id="A0A1T2L356"/>
<dbReference type="Proteomes" id="UP000190198">
    <property type="component" value="Unassembled WGS sequence"/>
</dbReference>
<dbReference type="PANTHER" id="PTHR43814:SF1">
    <property type="entry name" value="ARGININOSUCCINATE LYASE"/>
    <property type="match status" value="1"/>
</dbReference>
<proteinExistence type="predicted"/>
<dbReference type="SUPFAM" id="SSF48557">
    <property type="entry name" value="L-aspartase-like"/>
    <property type="match status" value="1"/>
</dbReference>
<reference evidence="1 2" key="1">
    <citation type="submission" date="2016-11" db="EMBL/GenBank/DDBJ databases">
        <title>Mixed transmission modes and dynamic genome evolution in an obligate animal-bacterial symbiosis.</title>
        <authorList>
            <person name="Russell S.L."/>
            <person name="Corbett-Detig R.B."/>
            <person name="Cavanaugh C.M."/>
        </authorList>
    </citation>
    <scope>NUCLEOTIDE SEQUENCE [LARGE SCALE GENOMIC DNA]</scope>
    <source>
        <strain evidence="1">Sp-SM6</strain>
    </source>
</reference>
<comment type="caution">
    <text evidence="1">The sequence shown here is derived from an EMBL/GenBank/DDBJ whole genome shotgun (WGS) entry which is preliminary data.</text>
</comment>
<sequence length="73" mass="8042">MTDKKLWAGRFNEPTDAFVEAFTASVEFDQRLAPQDIAGSIAHATMLTRQGILTEDEFASIKAGLEEILANIE</sequence>
<dbReference type="EMBL" id="MPRK01000123">
    <property type="protein sequence ID" value="OOZ39558.1"/>
    <property type="molecule type" value="Genomic_DNA"/>
</dbReference>
<evidence type="ECO:0000313" key="2">
    <source>
        <dbReference type="Proteomes" id="UP000190198"/>
    </source>
</evidence>
<dbReference type="PANTHER" id="PTHR43814">
    <property type="entry name" value="ARGININOSUCCINATE LYASE"/>
    <property type="match status" value="1"/>
</dbReference>
<protein>
    <submittedName>
        <fullName evidence="1">Uncharacterized protein</fullName>
    </submittedName>
</protein>
<keyword evidence="2" id="KW-1185">Reference proteome</keyword>
<organism evidence="1 2">
    <name type="scientific">Solemya elarraichensis gill symbiont</name>
    <dbReference type="NCBI Taxonomy" id="1918949"/>
    <lineage>
        <taxon>Bacteria</taxon>
        <taxon>Pseudomonadati</taxon>
        <taxon>Pseudomonadota</taxon>
        <taxon>Gammaproteobacteria</taxon>
        <taxon>sulfur-oxidizing symbionts</taxon>
    </lineage>
</organism>
<gene>
    <name evidence="1" type="ORF">BOW52_07185</name>
</gene>